<accession>A0A2N9X5G7</accession>
<sequence length="66" mass="7284">MRIFEKRASAAKLAVDNLLVSKLNMLAGFKLLLFMLDAAILKIRPLHIQDKCAEGNMILSVNGLSN</sequence>
<gene>
    <name evidence="1" type="ORF">BHC54_07710</name>
</gene>
<comment type="caution">
    <text evidence="1">The sequence shown here is derived from an EMBL/GenBank/DDBJ whole genome shotgun (WGS) entry which is preliminary data.</text>
</comment>
<proteinExistence type="predicted"/>
<keyword evidence="2" id="KW-1185">Reference proteome</keyword>
<dbReference type="EMBL" id="MEIL01000029">
    <property type="protein sequence ID" value="PIT38420.1"/>
    <property type="molecule type" value="Genomic_DNA"/>
</dbReference>
<dbReference type="Proteomes" id="UP000230202">
    <property type="component" value="Unassembled WGS sequence"/>
</dbReference>
<evidence type="ECO:0000313" key="1">
    <source>
        <dbReference type="EMBL" id="PIT38420.1"/>
    </source>
</evidence>
<evidence type="ECO:0000313" key="2">
    <source>
        <dbReference type="Proteomes" id="UP000230202"/>
    </source>
</evidence>
<name>A0A2N9X5G7_9NEIS</name>
<organism evidence="1 2">
    <name type="scientific">Snodgrassella alvi</name>
    <dbReference type="NCBI Taxonomy" id="1196083"/>
    <lineage>
        <taxon>Bacteria</taxon>
        <taxon>Pseudomonadati</taxon>
        <taxon>Pseudomonadota</taxon>
        <taxon>Betaproteobacteria</taxon>
        <taxon>Neisseriales</taxon>
        <taxon>Neisseriaceae</taxon>
        <taxon>Snodgrassella</taxon>
    </lineage>
</organism>
<dbReference type="AlphaFoldDB" id="A0A2N9X5G7"/>
<reference evidence="1" key="1">
    <citation type="journal article" date="2017" name="MBio">
        <title>Type VI secretion-mediated competition in the bee gut microbiome.</title>
        <authorList>
            <person name="Steele M.I."/>
            <person name="Kwong W.K."/>
            <person name="Powell J.E."/>
            <person name="Whiteley M."/>
            <person name="Moran N.A."/>
        </authorList>
    </citation>
    <scope>NUCLEOTIDE SEQUENCE [LARGE SCALE GENOMIC DNA]</scope>
    <source>
        <strain evidence="1">WkB273</strain>
    </source>
</reference>
<protein>
    <submittedName>
        <fullName evidence="1">Uncharacterized protein</fullName>
    </submittedName>
</protein>